<evidence type="ECO:0000259" key="2">
    <source>
        <dbReference type="Pfam" id="PF18153"/>
    </source>
</evidence>
<keyword evidence="1" id="KW-0812">Transmembrane</keyword>
<evidence type="ECO:0000313" key="4">
    <source>
        <dbReference type="EMBL" id="WAI48756.1"/>
    </source>
</evidence>
<accession>A0ABY6ZVA6</accession>
<dbReference type="InterPro" id="IPR041208">
    <property type="entry name" value="Cap15"/>
</dbReference>
<evidence type="ECO:0000256" key="1">
    <source>
        <dbReference type="SAM" id="Phobius"/>
    </source>
</evidence>
<feature type="transmembrane region" description="Helical" evidence="1">
    <location>
        <begin position="20"/>
        <end position="40"/>
    </location>
</feature>
<dbReference type="Proteomes" id="UP001163624">
    <property type="component" value="Chromosome"/>
</dbReference>
<feature type="domain" description="Cap1-like TM helices" evidence="3">
    <location>
        <begin position="15"/>
        <end position="79"/>
    </location>
</feature>
<dbReference type="Pfam" id="PF23471">
    <property type="entry name" value="Cap15_TM"/>
    <property type="match status" value="1"/>
</dbReference>
<dbReference type="Pfam" id="PF18153">
    <property type="entry name" value="Cap15_CD_rec"/>
    <property type="match status" value="1"/>
</dbReference>
<protein>
    <recommendedName>
        <fullName evidence="6">SMODS-associating 2TM beta-strand rich effector domain-containing protein</fullName>
    </recommendedName>
</protein>
<evidence type="ECO:0000259" key="3">
    <source>
        <dbReference type="Pfam" id="PF23471"/>
    </source>
</evidence>
<name>A0ABY6ZVA6_9PSED</name>
<evidence type="ECO:0008006" key="6">
    <source>
        <dbReference type="Google" id="ProtNLM"/>
    </source>
</evidence>
<keyword evidence="5" id="KW-1185">Reference proteome</keyword>
<keyword evidence="1" id="KW-1133">Transmembrane helix</keyword>
<organism evidence="4 5">
    <name type="scientific">Pseudomonas triclosanedens</name>
    <dbReference type="NCBI Taxonomy" id="2961893"/>
    <lineage>
        <taxon>Bacteria</taxon>
        <taxon>Pseudomonadati</taxon>
        <taxon>Pseudomonadota</taxon>
        <taxon>Gammaproteobacteria</taxon>
        <taxon>Pseudomonadales</taxon>
        <taxon>Pseudomonadaceae</taxon>
        <taxon>Pseudomonas</taxon>
    </lineage>
</organism>
<gene>
    <name evidence="4" type="ORF">OU419_23840</name>
</gene>
<keyword evidence="1" id="KW-0472">Membrane</keyword>
<feature type="domain" description="CD-NTase-associated protein 15" evidence="2">
    <location>
        <begin position="87"/>
        <end position="207"/>
    </location>
</feature>
<proteinExistence type="predicted"/>
<dbReference type="InterPro" id="IPR056338">
    <property type="entry name" value="Cap15-like_TM"/>
</dbReference>
<reference evidence="4" key="1">
    <citation type="submission" date="2022-11" db="EMBL/GenBank/DDBJ databases">
        <title>Pseudomonas triclosanedens sp. nov., a triclosan degrader isolated from activated sludge.</title>
        <authorList>
            <person name="Yin Y."/>
            <person name="Lu Z."/>
        </authorList>
    </citation>
    <scope>NUCLEOTIDE SEQUENCE</scope>
    <source>
        <strain evidence="4">ZM23</strain>
    </source>
</reference>
<dbReference type="EMBL" id="CP113432">
    <property type="protein sequence ID" value="WAI48756.1"/>
    <property type="molecule type" value="Genomic_DNA"/>
</dbReference>
<dbReference type="RefSeq" id="WP_254476814.1">
    <property type="nucleotide sequence ID" value="NZ_CP113432.1"/>
</dbReference>
<feature type="transmembrane region" description="Helical" evidence="1">
    <location>
        <begin position="52"/>
        <end position="73"/>
    </location>
</feature>
<evidence type="ECO:0000313" key="5">
    <source>
        <dbReference type="Proteomes" id="UP001163624"/>
    </source>
</evidence>
<sequence length="213" mass="23658">MKEHEYSLLGGVNRAKVGRYIGSISAVVSGVVVFMLLSAVDLARNFNVSVNVPPAVLSLVGAGAVFAVLYAVFDKYIWRVGTLRGLLKIPDLAGEWRCQGKSLNMDGDVLYEWEGVVFIVQSWDKIRVGLRTDQSGSNSITAAVMYDEIDGYRLLYNYENTPRLGESDLERHVGFAELIFSKDESKAEGEYFNGRGRVSFGKIFLTRSRVNGR</sequence>